<feature type="chain" id="PRO_5038569407" description="Lytic transglycosylase domain-containing protein" evidence="2">
    <location>
        <begin position="32"/>
        <end position="228"/>
    </location>
</feature>
<dbReference type="SUPFAM" id="SSF53955">
    <property type="entry name" value="Lysozyme-like"/>
    <property type="match status" value="1"/>
</dbReference>
<gene>
    <name evidence="3" type="ORF">GCM10007147_32200</name>
</gene>
<feature type="compositionally biased region" description="Acidic residues" evidence="1">
    <location>
        <begin position="60"/>
        <end position="78"/>
    </location>
</feature>
<dbReference type="EMBL" id="BMXL01000018">
    <property type="protein sequence ID" value="GHD30424.1"/>
    <property type="molecule type" value="Genomic_DNA"/>
</dbReference>
<comment type="caution">
    <text evidence="3">The sequence shown here is derived from an EMBL/GenBank/DDBJ whole genome shotgun (WGS) entry which is preliminary data.</text>
</comment>
<evidence type="ECO:0000256" key="2">
    <source>
        <dbReference type="SAM" id="SignalP"/>
    </source>
</evidence>
<name>A0A919CK95_9ACTN</name>
<feature type="compositionally biased region" description="Basic and acidic residues" evidence="1">
    <location>
        <begin position="79"/>
        <end position="91"/>
    </location>
</feature>
<organism evidence="3 4">
    <name type="scientific">Nocardiopsis kunsanensis</name>
    <dbReference type="NCBI Taxonomy" id="141693"/>
    <lineage>
        <taxon>Bacteria</taxon>
        <taxon>Bacillati</taxon>
        <taxon>Actinomycetota</taxon>
        <taxon>Actinomycetes</taxon>
        <taxon>Streptosporangiales</taxon>
        <taxon>Nocardiopsidaceae</taxon>
        <taxon>Nocardiopsis</taxon>
    </lineage>
</organism>
<sequence length="228" mass="24518">MLLNRMSLRSTAAVGAATLVAGVTFAATAFANDGLAPDAALNAAAPDTENETEEPRETDTESTEDFFDSSDGPTEEELAELRAQAEERRDTVLGGGVQSGALEGTNIEEEPEEEEEEEDPESSDPGFSGDPKEYALQAVESEGWGADQFHNCLEPLWERESNWDHTATNSSSGAYGIPQSLPGSKMASAGADWETNPATQIDWGIGYIKDRYSSPCAAWEHSEANGWY</sequence>
<feature type="region of interest" description="Disordered" evidence="1">
    <location>
        <begin position="41"/>
        <end position="132"/>
    </location>
</feature>
<evidence type="ECO:0008006" key="5">
    <source>
        <dbReference type="Google" id="ProtNLM"/>
    </source>
</evidence>
<keyword evidence="4" id="KW-1185">Reference proteome</keyword>
<dbReference type="InterPro" id="IPR023346">
    <property type="entry name" value="Lysozyme-like_dom_sf"/>
</dbReference>
<keyword evidence="2" id="KW-0732">Signal</keyword>
<proteinExistence type="predicted"/>
<evidence type="ECO:0000256" key="1">
    <source>
        <dbReference type="SAM" id="MobiDB-lite"/>
    </source>
</evidence>
<feature type="signal peptide" evidence="2">
    <location>
        <begin position="1"/>
        <end position="31"/>
    </location>
</feature>
<evidence type="ECO:0000313" key="3">
    <source>
        <dbReference type="EMBL" id="GHD30424.1"/>
    </source>
</evidence>
<feature type="compositionally biased region" description="Acidic residues" evidence="1">
    <location>
        <begin position="106"/>
        <end position="122"/>
    </location>
</feature>
<protein>
    <recommendedName>
        <fullName evidence="5">Lytic transglycosylase domain-containing protein</fullName>
    </recommendedName>
</protein>
<dbReference type="AlphaFoldDB" id="A0A919CK95"/>
<evidence type="ECO:0000313" key="4">
    <source>
        <dbReference type="Proteomes" id="UP000654947"/>
    </source>
</evidence>
<accession>A0A919CK95</accession>
<reference evidence="3 4" key="1">
    <citation type="journal article" date="2014" name="Int. J. Syst. Evol. Microbiol.">
        <title>Complete genome sequence of Corynebacterium casei LMG S-19264T (=DSM 44701T), isolated from a smear-ripened cheese.</title>
        <authorList>
            <consortium name="US DOE Joint Genome Institute (JGI-PGF)"/>
            <person name="Walter F."/>
            <person name="Albersmeier A."/>
            <person name="Kalinowski J."/>
            <person name="Ruckert C."/>
        </authorList>
    </citation>
    <scope>NUCLEOTIDE SEQUENCE [LARGE SCALE GENOMIC DNA]</scope>
    <source>
        <strain evidence="3 4">KCTC 19473</strain>
    </source>
</reference>
<dbReference type="Proteomes" id="UP000654947">
    <property type="component" value="Unassembled WGS sequence"/>
</dbReference>